<evidence type="ECO:0000256" key="1">
    <source>
        <dbReference type="ARBA" id="ARBA00022679"/>
    </source>
</evidence>
<dbReference type="InterPro" id="IPR043129">
    <property type="entry name" value="ATPase_NBD"/>
</dbReference>
<keyword evidence="5" id="KW-1185">Reference proteome</keyword>
<dbReference type="SUPFAM" id="SSF53067">
    <property type="entry name" value="Actin-like ATPase domain"/>
    <property type="match status" value="1"/>
</dbReference>
<dbReference type="AlphaFoldDB" id="A0A9W6JV74"/>
<dbReference type="GO" id="GO:0004340">
    <property type="term" value="F:glucokinase activity"/>
    <property type="evidence" value="ECO:0007669"/>
    <property type="project" value="InterPro"/>
</dbReference>
<proteinExistence type="inferred from homology"/>
<name>A0A9W6JV74_9HYPH</name>
<evidence type="ECO:0000313" key="4">
    <source>
        <dbReference type="EMBL" id="GLK82043.1"/>
    </source>
</evidence>
<dbReference type="EMBL" id="BSFM01000001">
    <property type="protein sequence ID" value="GLK82043.1"/>
    <property type="molecule type" value="Genomic_DNA"/>
</dbReference>
<evidence type="ECO:0000313" key="5">
    <source>
        <dbReference type="Proteomes" id="UP001143330"/>
    </source>
</evidence>
<gene>
    <name evidence="4" type="primary">glk</name>
    <name evidence="4" type="ORF">GCM10017653_01120</name>
</gene>
<dbReference type="Proteomes" id="UP001143330">
    <property type="component" value="Unassembled WGS sequence"/>
</dbReference>
<dbReference type="CDD" id="cd24008">
    <property type="entry name" value="ASKHA_NBD_GLK"/>
    <property type="match status" value="1"/>
</dbReference>
<dbReference type="Gene3D" id="3.40.367.20">
    <property type="match status" value="1"/>
</dbReference>
<reference evidence="4" key="2">
    <citation type="submission" date="2023-01" db="EMBL/GenBank/DDBJ databases">
        <authorList>
            <person name="Sun Q."/>
            <person name="Evtushenko L."/>
        </authorList>
    </citation>
    <scope>NUCLEOTIDE SEQUENCE</scope>
    <source>
        <strain evidence="4">VKM B-2789</strain>
    </source>
</reference>
<sequence length="316" mass="32987">MPHLILIADIGGTSSRLALAGTDGRPQDVRIHRNDAFSGFEALIETDLAARGVAADDVGGAVLAIAGPADGEHVRLTNRDWSFAKDELRRRFGWQKLLGVNDFEALAYGVPALGPDDLVAVGGGEAAEGAPMLVCGPGTGFGVAGLLKIGDTFRAVTGEGGHARLGATNTEEARLIAHMVRELGPVVVEHALSGSGLARIHRVLTGDRLSPEQVIAAAFGGDGEARETCNMFLRLFGRIAGDLALTFDARGGVYLAGGVSAGLLPFYESSPFRDAFEEHPPLDPRLIATPVHIITHPTPGLLGCGQLAGRLARELV</sequence>
<accession>A0A9W6JV74</accession>
<dbReference type="GO" id="GO:0005536">
    <property type="term" value="F:D-glucose binding"/>
    <property type="evidence" value="ECO:0007669"/>
    <property type="project" value="InterPro"/>
</dbReference>
<comment type="caution">
    <text evidence="4">The sequence shown here is derived from an EMBL/GenBank/DDBJ whole genome shotgun (WGS) entry which is preliminary data.</text>
</comment>
<dbReference type="InterPro" id="IPR003836">
    <property type="entry name" value="Glucokinase"/>
</dbReference>
<dbReference type="GO" id="GO:0005829">
    <property type="term" value="C:cytosol"/>
    <property type="evidence" value="ECO:0007669"/>
    <property type="project" value="TreeGrafter"/>
</dbReference>
<reference evidence="4" key="1">
    <citation type="journal article" date="2014" name="Int. J. Syst. Evol. Microbiol.">
        <title>Complete genome sequence of Corynebacterium casei LMG S-19264T (=DSM 44701T), isolated from a smear-ripened cheese.</title>
        <authorList>
            <consortium name="US DOE Joint Genome Institute (JGI-PGF)"/>
            <person name="Walter F."/>
            <person name="Albersmeier A."/>
            <person name="Kalinowski J."/>
            <person name="Ruckert C."/>
        </authorList>
    </citation>
    <scope>NUCLEOTIDE SEQUENCE</scope>
    <source>
        <strain evidence="4">VKM B-2789</strain>
    </source>
</reference>
<keyword evidence="1" id="KW-0808">Transferase</keyword>
<dbReference type="GO" id="GO:0005524">
    <property type="term" value="F:ATP binding"/>
    <property type="evidence" value="ECO:0007669"/>
    <property type="project" value="InterPro"/>
</dbReference>
<dbReference type="PANTHER" id="PTHR47690">
    <property type="entry name" value="GLUCOKINASE"/>
    <property type="match status" value="1"/>
</dbReference>
<dbReference type="RefSeq" id="WP_213362336.1">
    <property type="nucleotide sequence ID" value="NZ_BSFM01000001.1"/>
</dbReference>
<organism evidence="4 5">
    <name type="scientific">Ancylobacter defluvii</name>
    <dbReference type="NCBI Taxonomy" id="1282440"/>
    <lineage>
        <taxon>Bacteria</taxon>
        <taxon>Pseudomonadati</taxon>
        <taxon>Pseudomonadota</taxon>
        <taxon>Alphaproteobacteria</taxon>
        <taxon>Hyphomicrobiales</taxon>
        <taxon>Xanthobacteraceae</taxon>
        <taxon>Ancylobacter</taxon>
    </lineage>
</organism>
<comment type="similarity">
    <text evidence="3">Belongs to the bacterial glucokinase family.</text>
</comment>
<dbReference type="PANTHER" id="PTHR47690:SF1">
    <property type="entry name" value="GLUCOKINASE"/>
    <property type="match status" value="1"/>
</dbReference>
<dbReference type="InterPro" id="IPR050201">
    <property type="entry name" value="Bacterial_glucokinase"/>
</dbReference>
<evidence type="ECO:0000256" key="2">
    <source>
        <dbReference type="ARBA" id="ARBA00022777"/>
    </source>
</evidence>
<protein>
    <submittedName>
        <fullName evidence="4">Glucokinase</fullName>
    </submittedName>
</protein>
<keyword evidence="2" id="KW-0418">Kinase</keyword>
<dbReference type="GO" id="GO:0006096">
    <property type="term" value="P:glycolytic process"/>
    <property type="evidence" value="ECO:0007669"/>
    <property type="project" value="InterPro"/>
</dbReference>
<dbReference type="Gene3D" id="3.30.420.40">
    <property type="match status" value="1"/>
</dbReference>
<evidence type="ECO:0000256" key="3">
    <source>
        <dbReference type="RuleBase" id="RU004046"/>
    </source>
</evidence>
<dbReference type="Pfam" id="PF02685">
    <property type="entry name" value="Glucokinase"/>
    <property type="match status" value="1"/>
</dbReference>